<keyword evidence="4" id="KW-0418">Kinase</keyword>
<evidence type="ECO:0000256" key="5">
    <source>
        <dbReference type="ARBA" id="ARBA00022840"/>
    </source>
</evidence>
<accession>A0A836BYH7</accession>
<gene>
    <name evidence="9" type="ORF">HYH03_008132</name>
</gene>
<keyword evidence="5" id="KW-0067">ATP-binding</keyword>
<evidence type="ECO:0008006" key="11">
    <source>
        <dbReference type="Google" id="ProtNLM"/>
    </source>
</evidence>
<dbReference type="EMBL" id="JAEHOE010000036">
    <property type="protein sequence ID" value="KAG2493615.1"/>
    <property type="molecule type" value="Genomic_DNA"/>
</dbReference>
<dbReference type="PROSITE" id="PS50234">
    <property type="entry name" value="VWFA"/>
    <property type="match status" value="1"/>
</dbReference>
<evidence type="ECO:0000256" key="1">
    <source>
        <dbReference type="ARBA" id="ARBA00022527"/>
    </source>
</evidence>
<reference evidence="9" key="1">
    <citation type="journal article" date="2020" name="bioRxiv">
        <title>Comparative genomics of Chlamydomonas.</title>
        <authorList>
            <person name="Craig R.J."/>
            <person name="Hasan A.R."/>
            <person name="Ness R.W."/>
            <person name="Keightley P.D."/>
        </authorList>
    </citation>
    <scope>NUCLEOTIDE SEQUENCE</scope>
    <source>
        <strain evidence="9">CCAP 11/70</strain>
    </source>
</reference>
<dbReference type="SUPFAM" id="SSF56112">
    <property type="entry name" value="Protein kinase-like (PK-like)"/>
    <property type="match status" value="1"/>
</dbReference>
<feature type="domain" description="Alpha-type protein kinase" evidence="8">
    <location>
        <begin position="386"/>
        <end position="684"/>
    </location>
</feature>
<evidence type="ECO:0000256" key="6">
    <source>
        <dbReference type="SAM" id="MobiDB-lite"/>
    </source>
</evidence>
<dbReference type="InterPro" id="IPR004166">
    <property type="entry name" value="a-kinase_dom"/>
</dbReference>
<evidence type="ECO:0000256" key="3">
    <source>
        <dbReference type="ARBA" id="ARBA00022741"/>
    </source>
</evidence>
<feature type="domain" description="VWFA" evidence="7">
    <location>
        <begin position="127"/>
        <end position="328"/>
    </location>
</feature>
<dbReference type="Proteomes" id="UP000612055">
    <property type="component" value="Unassembled WGS sequence"/>
</dbReference>
<dbReference type="GO" id="GO:0005524">
    <property type="term" value="F:ATP binding"/>
    <property type="evidence" value="ECO:0007669"/>
    <property type="project" value="UniProtKB-KW"/>
</dbReference>
<comment type="caution">
    <text evidence="9">The sequence shown here is derived from an EMBL/GenBank/DDBJ whole genome shotgun (WGS) entry which is preliminary data.</text>
</comment>
<dbReference type="OrthoDB" id="543536at2759"/>
<protein>
    <recommendedName>
        <fullName evidence="11">Alpha-type protein kinase domain-containing protein</fullName>
    </recommendedName>
</protein>
<dbReference type="SMART" id="SM00327">
    <property type="entry name" value="VWA"/>
    <property type="match status" value="1"/>
</dbReference>
<dbReference type="PROSITE" id="PS51158">
    <property type="entry name" value="ALPHA_KINASE"/>
    <property type="match status" value="1"/>
</dbReference>
<dbReference type="Gene3D" id="3.20.200.10">
    <property type="entry name" value="MHCK/EF2 kinase"/>
    <property type="match status" value="1"/>
</dbReference>
<dbReference type="PANTHER" id="PTHR45992">
    <property type="entry name" value="EUKARYOTIC ELONGATION FACTOR 2 KINASE-RELATED"/>
    <property type="match status" value="1"/>
</dbReference>
<dbReference type="AlphaFoldDB" id="A0A836BYH7"/>
<dbReference type="InterPro" id="IPR036465">
    <property type="entry name" value="vWFA_dom_sf"/>
</dbReference>
<dbReference type="Pfam" id="PF02816">
    <property type="entry name" value="Alpha_kinase"/>
    <property type="match status" value="2"/>
</dbReference>
<dbReference type="SUPFAM" id="SSF53300">
    <property type="entry name" value="vWA-like"/>
    <property type="match status" value="1"/>
</dbReference>
<evidence type="ECO:0000313" key="9">
    <source>
        <dbReference type="EMBL" id="KAG2493615.1"/>
    </source>
</evidence>
<evidence type="ECO:0000259" key="8">
    <source>
        <dbReference type="PROSITE" id="PS51158"/>
    </source>
</evidence>
<dbReference type="PANTHER" id="PTHR45992:SF11">
    <property type="entry name" value="ALPHA-TYPE PROTEIN KINASE DOMAIN-CONTAINING PROTEIN"/>
    <property type="match status" value="1"/>
</dbReference>
<feature type="region of interest" description="Disordered" evidence="6">
    <location>
        <begin position="558"/>
        <end position="598"/>
    </location>
</feature>
<dbReference type="InterPro" id="IPR002035">
    <property type="entry name" value="VWF_A"/>
</dbReference>
<dbReference type="GO" id="GO:0004674">
    <property type="term" value="F:protein serine/threonine kinase activity"/>
    <property type="evidence" value="ECO:0007669"/>
    <property type="project" value="UniProtKB-KW"/>
</dbReference>
<keyword evidence="3" id="KW-0547">Nucleotide-binding</keyword>
<organism evidence="9 10">
    <name type="scientific">Edaphochlamys debaryana</name>
    <dbReference type="NCBI Taxonomy" id="47281"/>
    <lineage>
        <taxon>Eukaryota</taxon>
        <taxon>Viridiplantae</taxon>
        <taxon>Chlorophyta</taxon>
        <taxon>core chlorophytes</taxon>
        <taxon>Chlorophyceae</taxon>
        <taxon>CS clade</taxon>
        <taxon>Chlamydomonadales</taxon>
        <taxon>Chlamydomonadales incertae sedis</taxon>
        <taxon>Edaphochlamys</taxon>
    </lineage>
</organism>
<feature type="compositionally biased region" description="Acidic residues" evidence="6">
    <location>
        <begin position="560"/>
        <end position="583"/>
    </location>
</feature>
<evidence type="ECO:0000256" key="2">
    <source>
        <dbReference type="ARBA" id="ARBA00022679"/>
    </source>
</evidence>
<evidence type="ECO:0000259" key="7">
    <source>
        <dbReference type="PROSITE" id="PS50234"/>
    </source>
</evidence>
<proteinExistence type="predicted"/>
<dbReference type="Gene3D" id="3.40.50.410">
    <property type="entry name" value="von Willebrand factor, type A domain"/>
    <property type="match status" value="1"/>
</dbReference>
<dbReference type="InterPro" id="IPR051852">
    <property type="entry name" value="Alpha-type_PK"/>
</dbReference>
<sequence>MNASLLGAFAGLRVQGGYPGLDTSAITVVSHAHGRSRRAERDISKRDLQTAIKYGTRERANPGRDGKPRWRFTYQGVVYITDESCRHEITSWKLSDHPEGPPRAPAPEPFSAHGAGYGGGGAPAGMHVIVVVDASGSMRTGDVPGYPNRIRAVYDCVTKDLVEPQLKLQGGSAMQLSLIEMRDEAAVLFERYPLNHTIFNWIRDHGNTVRASSHGKYLPALDEAARLAAADRYSNTQVVLVFLSDGAPSDQGVSPEVRLERCADRVRSLGDLLGRDRVAVNTVAFGPPGEDYAVLQAMARALPRGHFQKLGLSATHLRAAFTSITSTITTLRTEAGGGSRLTPRPEIAMRGVRMAFSENDQLVHGRDWQIFVGHRLVARQRYDLDSGSMVKCKWPQYDMVDRWVRSYPDAQRGIAIRTYKFDEGAERAVFQCTQVVSIDGGASGYAVGPRLVAKQPRYAEHLRDDRFHRTFCRTHDEAESLAKLFNRRLQGPPAWQVHFLACVIYRLVDERGAWVRAGGTVDVLAEVELEGQLVKWNNNNGAVRGAETSATMGSKMGAIVEDDEDEEYDSEDEGDQYDSEDDGYGNVPLRSGGGGSRSAAAFKDEVPQAFSHFTWEVTAGQKLVCDLQGVWNASDGFQLTDPVIHHTACNKRNGATDKGSAGMASFFRTHTCNALCRRLGLRQNPVVYA</sequence>
<keyword evidence="1" id="KW-0723">Serine/threonine-protein kinase</keyword>
<keyword evidence="2" id="KW-0808">Transferase</keyword>
<evidence type="ECO:0000256" key="4">
    <source>
        <dbReference type="ARBA" id="ARBA00022777"/>
    </source>
</evidence>
<evidence type="ECO:0000313" key="10">
    <source>
        <dbReference type="Proteomes" id="UP000612055"/>
    </source>
</evidence>
<keyword evidence="10" id="KW-1185">Reference proteome</keyword>
<name>A0A836BYH7_9CHLO</name>
<dbReference type="Pfam" id="PF13519">
    <property type="entry name" value="VWA_2"/>
    <property type="match status" value="1"/>
</dbReference>
<dbReference type="InterPro" id="IPR011009">
    <property type="entry name" value="Kinase-like_dom_sf"/>
</dbReference>
<dbReference type="SMART" id="SM00811">
    <property type="entry name" value="Alpha_kinase"/>
    <property type="match status" value="1"/>
</dbReference>
<dbReference type="CDD" id="cd00198">
    <property type="entry name" value="vWFA"/>
    <property type="match status" value="1"/>
</dbReference>